<dbReference type="RefSeq" id="NP_507369.2">
    <property type="nucleotide sequence ID" value="NM_074968.3"/>
</dbReference>
<dbReference type="EMBL" id="BX284605">
    <property type="protein sequence ID" value="CAA19555.2"/>
    <property type="molecule type" value="Genomic_DNA"/>
</dbReference>
<dbReference type="PROSITE" id="PS50041">
    <property type="entry name" value="C_TYPE_LECTIN_2"/>
    <property type="match status" value="1"/>
</dbReference>
<dbReference type="FunCoup" id="Q9XXB7">
    <property type="interactions" value="2"/>
</dbReference>
<evidence type="ECO:0000256" key="1">
    <source>
        <dbReference type="SAM" id="MobiDB-lite"/>
    </source>
</evidence>
<reference evidence="3 4" key="1">
    <citation type="journal article" date="1998" name="Science">
        <title>Genome sequence of the nematode C. elegans: a platform for investigating biology.</title>
        <authorList>
            <consortium name="The C. elegans sequencing consortium"/>
            <person name="Sulson J.E."/>
            <person name="Waterston R."/>
        </authorList>
    </citation>
    <scope>NUCLEOTIDE SEQUENCE [LARGE SCALE GENOMIC DNA]</scope>
    <source>
        <strain evidence="3 4">Bristol N2</strain>
    </source>
</reference>
<dbReference type="Gene3D" id="3.10.100.10">
    <property type="entry name" value="Mannose-Binding Protein A, subunit A"/>
    <property type="match status" value="1"/>
</dbReference>
<dbReference type="InterPro" id="IPR016187">
    <property type="entry name" value="CTDL_fold"/>
</dbReference>
<dbReference type="PaxDb" id="6239-Y68A4B.2"/>
<dbReference type="AGR" id="WB:WBGene00013471"/>
<gene>
    <name evidence="3 5" type="primary">clec-242</name>
    <name evidence="3" type="ORF">CELE_Y68A4B.2</name>
    <name evidence="5" type="ORF">Y68A4B.2</name>
</gene>
<accession>Q9XXB7</accession>
<dbReference type="PhylomeDB" id="Q9XXB7"/>
<dbReference type="PANTHER" id="PTHR23124">
    <property type="entry name" value="C-TYPE LECTIN DOMAIN-CONTAINING PROTEIN-RELATED-RELATED"/>
    <property type="match status" value="1"/>
</dbReference>
<organism evidence="3 4">
    <name type="scientific">Caenorhabditis elegans</name>
    <dbReference type="NCBI Taxonomy" id="6239"/>
    <lineage>
        <taxon>Eukaryota</taxon>
        <taxon>Metazoa</taxon>
        <taxon>Ecdysozoa</taxon>
        <taxon>Nematoda</taxon>
        <taxon>Chromadorea</taxon>
        <taxon>Rhabditida</taxon>
        <taxon>Rhabditina</taxon>
        <taxon>Rhabditomorpha</taxon>
        <taxon>Rhabditoidea</taxon>
        <taxon>Rhabditidae</taxon>
        <taxon>Peloderinae</taxon>
        <taxon>Caenorhabditis</taxon>
    </lineage>
</organism>
<dbReference type="OrthoDB" id="5824173at2759"/>
<dbReference type="InterPro" id="IPR001304">
    <property type="entry name" value="C-type_lectin-like"/>
</dbReference>
<dbReference type="CTD" id="190531"/>
<feature type="compositionally biased region" description="Low complexity" evidence="1">
    <location>
        <begin position="21"/>
        <end position="39"/>
    </location>
</feature>
<dbReference type="SMART" id="SM00034">
    <property type="entry name" value="CLECT"/>
    <property type="match status" value="1"/>
</dbReference>
<dbReference type="UCSC" id="Y68A4B.2">
    <property type="organism name" value="c. elegans"/>
</dbReference>
<keyword evidence="4" id="KW-1185">Reference proteome</keyword>
<evidence type="ECO:0000313" key="5">
    <source>
        <dbReference type="WormBase" id="Y68A4B.2"/>
    </source>
</evidence>
<dbReference type="GeneID" id="190531"/>
<evidence type="ECO:0000313" key="3">
    <source>
        <dbReference type="EMBL" id="CAA19555.2"/>
    </source>
</evidence>
<dbReference type="SUPFAM" id="SSF56436">
    <property type="entry name" value="C-type lectin-like"/>
    <property type="match status" value="1"/>
</dbReference>
<dbReference type="Bgee" id="WBGene00013471">
    <property type="expression patterns" value="Expressed in material anatomical entity and 1 other cell type or tissue"/>
</dbReference>
<name>Q9XXB7_CAEEL</name>
<evidence type="ECO:0000313" key="4">
    <source>
        <dbReference type="Proteomes" id="UP000001940"/>
    </source>
</evidence>
<dbReference type="SMR" id="Q9XXB7"/>
<protein>
    <submittedName>
        <fullName evidence="3">C-type lectin domain-containing protein</fullName>
    </submittedName>
</protein>
<dbReference type="WormBase" id="Y68A4B.2">
    <property type="protein sequence ID" value="CE40168"/>
    <property type="gene ID" value="WBGene00013471"/>
    <property type="gene designation" value="clec-242"/>
</dbReference>
<dbReference type="Proteomes" id="UP000001940">
    <property type="component" value="Chromosome V"/>
</dbReference>
<dbReference type="InParanoid" id="Q9XXB7"/>
<dbReference type="HOGENOM" id="CLU_1316466_0_0_1"/>
<dbReference type="InterPro" id="IPR016186">
    <property type="entry name" value="C-type_lectin-like/link_sf"/>
</dbReference>
<feature type="domain" description="C-type lectin" evidence="2">
    <location>
        <begin position="55"/>
        <end position="167"/>
    </location>
</feature>
<proteinExistence type="predicted"/>
<dbReference type="KEGG" id="cel:CELE_Y68A4B.2"/>
<dbReference type="PANTHER" id="PTHR23124:SF148">
    <property type="entry name" value="C-TYPE LECTIN DOMAIN-CONTAINING PROTEIN-RELATED"/>
    <property type="match status" value="1"/>
</dbReference>
<sequence length="209" mass="23220">MLLLFIFPVVNSCIPTQQVETTSTTTTTTTTTTSTTTTTPIPCPTGWAQSDERPSGPWCIKAFRDFGITQYDAQAACGAQGAVLSGIQNQVEMQMMAGLAMTGGHWLGARRTAACIGQLVTATCTRLNSFEWTDGSATGTDGFNWRLSDGEPNNLFLNVFIQYENSWFFFQYWYRQVILQNTLKLCCNILGSKNSTIGLSYYYINHFIF</sequence>
<dbReference type="eggNOG" id="KOG4297">
    <property type="taxonomic scope" value="Eukaryota"/>
</dbReference>
<evidence type="ECO:0000259" key="2">
    <source>
        <dbReference type="PROSITE" id="PS50041"/>
    </source>
</evidence>
<feature type="region of interest" description="Disordered" evidence="1">
    <location>
        <begin position="18"/>
        <end position="53"/>
    </location>
</feature>
<dbReference type="AlphaFoldDB" id="Q9XXB7"/>
<dbReference type="PIR" id="T27306">
    <property type="entry name" value="T27306"/>
</dbReference>